<accession>A0A1H0GB73</accession>
<organism evidence="1 2">
    <name type="scientific">Pedobacter steynii</name>
    <dbReference type="NCBI Taxonomy" id="430522"/>
    <lineage>
        <taxon>Bacteria</taxon>
        <taxon>Pseudomonadati</taxon>
        <taxon>Bacteroidota</taxon>
        <taxon>Sphingobacteriia</taxon>
        <taxon>Sphingobacteriales</taxon>
        <taxon>Sphingobacteriaceae</taxon>
        <taxon>Pedobacter</taxon>
    </lineage>
</organism>
<proteinExistence type="predicted"/>
<evidence type="ECO:0000313" key="1">
    <source>
        <dbReference type="EMBL" id="SDO04078.1"/>
    </source>
</evidence>
<name>A0A1H0GB73_9SPHI</name>
<keyword evidence="2" id="KW-1185">Reference proteome</keyword>
<dbReference type="PROSITE" id="PS51257">
    <property type="entry name" value="PROKAR_LIPOPROTEIN"/>
    <property type="match status" value="1"/>
</dbReference>
<protein>
    <recommendedName>
        <fullName evidence="3">SusE outer membrane protein domain-containing protein</fullName>
    </recommendedName>
</protein>
<sequence>MKRILLLLIATVTLGLTSCKKDTIIQESSAGKTYYLDILPSDWVKNTNGSYSFKWNTNAINDDVLAFDAVVVYFSHPVDDKTDIALPYTFNDEIASYQIAPGYIQFDMQSKSNISTTPRPPIKILVKVVVLRSDKV</sequence>
<gene>
    <name evidence="1" type="ORF">SAMN05421820_11193</name>
</gene>
<evidence type="ECO:0000313" key="2">
    <source>
        <dbReference type="Proteomes" id="UP000183200"/>
    </source>
</evidence>
<dbReference type="OrthoDB" id="672896at2"/>
<dbReference type="AlphaFoldDB" id="A0A1H0GB73"/>
<reference evidence="2" key="1">
    <citation type="submission" date="2016-10" db="EMBL/GenBank/DDBJ databases">
        <authorList>
            <person name="Varghese N."/>
            <person name="Submissions S."/>
        </authorList>
    </citation>
    <scope>NUCLEOTIDE SEQUENCE [LARGE SCALE GENOMIC DNA]</scope>
    <source>
        <strain evidence="2">DSM 19110</strain>
    </source>
</reference>
<dbReference type="RefSeq" id="WP_074611861.1">
    <property type="nucleotide sequence ID" value="NZ_FNGY01000011.1"/>
</dbReference>
<dbReference type="EMBL" id="FNGY01000011">
    <property type="protein sequence ID" value="SDO04078.1"/>
    <property type="molecule type" value="Genomic_DNA"/>
</dbReference>
<dbReference type="Proteomes" id="UP000183200">
    <property type="component" value="Unassembled WGS sequence"/>
</dbReference>
<evidence type="ECO:0008006" key="3">
    <source>
        <dbReference type="Google" id="ProtNLM"/>
    </source>
</evidence>